<evidence type="ECO:0008006" key="3">
    <source>
        <dbReference type="Google" id="ProtNLM"/>
    </source>
</evidence>
<evidence type="ECO:0000313" key="1">
    <source>
        <dbReference type="EMBL" id="KAK8595954.1"/>
    </source>
</evidence>
<comment type="caution">
    <text evidence="1">The sequence shown here is derived from an EMBL/GenBank/DDBJ whole genome shotgun (WGS) entry which is preliminary data.</text>
</comment>
<proteinExistence type="predicted"/>
<evidence type="ECO:0000313" key="2">
    <source>
        <dbReference type="Proteomes" id="UP001472677"/>
    </source>
</evidence>
<dbReference type="InterPro" id="IPR012337">
    <property type="entry name" value="RNaseH-like_sf"/>
</dbReference>
<protein>
    <recommendedName>
        <fullName evidence="3">RNase H type-1 domain-containing protein</fullName>
    </recommendedName>
</protein>
<name>A0ABR2G6W8_9ROSI</name>
<accession>A0ABR2G6W8</accession>
<dbReference type="InterPro" id="IPR044730">
    <property type="entry name" value="RNase_H-like_dom_plant"/>
</dbReference>
<dbReference type="EMBL" id="JBBPBM010000002">
    <property type="protein sequence ID" value="KAK8595954.1"/>
    <property type="molecule type" value="Genomic_DNA"/>
</dbReference>
<gene>
    <name evidence="1" type="ORF">V6N12_064460</name>
</gene>
<dbReference type="SUPFAM" id="SSF53098">
    <property type="entry name" value="Ribonuclease H-like"/>
    <property type="match status" value="1"/>
</dbReference>
<keyword evidence="2" id="KW-1185">Reference proteome</keyword>
<organism evidence="1 2">
    <name type="scientific">Hibiscus sabdariffa</name>
    <name type="common">roselle</name>
    <dbReference type="NCBI Taxonomy" id="183260"/>
    <lineage>
        <taxon>Eukaryota</taxon>
        <taxon>Viridiplantae</taxon>
        <taxon>Streptophyta</taxon>
        <taxon>Embryophyta</taxon>
        <taxon>Tracheophyta</taxon>
        <taxon>Spermatophyta</taxon>
        <taxon>Magnoliopsida</taxon>
        <taxon>eudicotyledons</taxon>
        <taxon>Gunneridae</taxon>
        <taxon>Pentapetalae</taxon>
        <taxon>rosids</taxon>
        <taxon>malvids</taxon>
        <taxon>Malvales</taxon>
        <taxon>Malvaceae</taxon>
        <taxon>Malvoideae</taxon>
        <taxon>Hibiscus</taxon>
    </lineage>
</organism>
<dbReference type="Proteomes" id="UP001472677">
    <property type="component" value="Unassembled WGS sequence"/>
</dbReference>
<reference evidence="1 2" key="1">
    <citation type="journal article" date="2024" name="G3 (Bethesda)">
        <title>Genome assembly of Hibiscus sabdariffa L. provides insights into metabolisms of medicinal natural products.</title>
        <authorList>
            <person name="Kim T."/>
        </authorList>
    </citation>
    <scope>NUCLEOTIDE SEQUENCE [LARGE SCALE GENOMIC DNA]</scope>
    <source>
        <strain evidence="1">TK-2024</strain>
        <tissue evidence="1">Old leaves</tissue>
    </source>
</reference>
<dbReference type="CDD" id="cd06222">
    <property type="entry name" value="RNase_H_like"/>
    <property type="match status" value="1"/>
</dbReference>
<sequence length="199" mass="21473">MKGGCDIQELRDAEGSRIAGFSCAIGMTDALQAELWAIHDGLIFAWSFATASNSFSLVRAIVTLLQRARVVDILWIPRARNGPVDWLAKKAFGSSCQPLILDFPSPELLSLLSADKSGASMEYDHRKDTGNRRTGILLVDSGPGPGVAPTHKHVVKVSHLSVSASTVSYEESSVLFSTPPDIKSVHGLVGNMIEKMRKV</sequence>